<gene>
    <name evidence="1" type="ORF">TVAG_015530</name>
</gene>
<dbReference type="VEuPathDB" id="TrichDB:TVAG_015530"/>
<reference evidence="1" key="2">
    <citation type="journal article" date="2007" name="Science">
        <title>Draft genome sequence of the sexually transmitted pathogen Trichomonas vaginalis.</title>
        <authorList>
            <person name="Carlton J.M."/>
            <person name="Hirt R.P."/>
            <person name="Silva J.C."/>
            <person name="Delcher A.L."/>
            <person name="Schatz M."/>
            <person name="Zhao Q."/>
            <person name="Wortman J.R."/>
            <person name="Bidwell S.L."/>
            <person name="Alsmark U.C.M."/>
            <person name="Besteiro S."/>
            <person name="Sicheritz-Ponten T."/>
            <person name="Noel C.J."/>
            <person name="Dacks J.B."/>
            <person name="Foster P.G."/>
            <person name="Simillion C."/>
            <person name="Van de Peer Y."/>
            <person name="Miranda-Saavedra D."/>
            <person name="Barton G.J."/>
            <person name="Westrop G.D."/>
            <person name="Mueller S."/>
            <person name="Dessi D."/>
            <person name="Fiori P.L."/>
            <person name="Ren Q."/>
            <person name="Paulsen I."/>
            <person name="Zhang H."/>
            <person name="Bastida-Corcuera F.D."/>
            <person name="Simoes-Barbosa A."/>
            <person name="Brown M.T."/>
            <person name="Hayes R.D."/>
            <person name="Mukherjee M."/>
            <person name="Okumura C.Y."/>
            <person name="Schneider R."/>
            <person name="Smith A.J."/>
            <person name="Vanacova S."/>
            <person name="Villalvazo M."/>
            <person name="Haas B.J."/>
            <person name="Pertea M."/>
            <person name="Feldblyum T.V."/>
            <person name="Utterback T.R."/>
            <person name="Shu C.L."/>
            <person name="Osoegawa K."/>
            <person name="de Jong P.J."/>
            <person name="Hrdy I."/>
            <person name="Horvathova L."/>
            <person name="Zubacova Z."/>
            <person name="Dolezal P."/>
            <person name="Malik S.B."/>
            <person name="Logsdon J.M. Jr."/>
            <person name="Henze K."/>
            <person name="Gupta A."/>
            <person name="Wang C.C."/>
            <person name="Dunne R.L."/>
            <person name="Upcroft J.A."/>
            <person name="Upcroft P."/>
            <person name="White O."/>
            <person name="Salzberg S.L."/>
            <person name="Tang P."/>
            <person name="Chiu C.-H."/>
            <person name="Lee Y.-S."/>
            <person name="Embley T.M."/>
            <person name="Coombs G.H."/>
            <person name="Mottram J.C."/>
            <person name="Tachezy J."/>
            <person name="Fraser-Liggett C.M."/>
            <person name="Johnson P.J."/>
        </authorList>
    </citation>
    <scope>NUCLEOTIDE SEQUENCE [LARGE SCALE GENOMIC DNA]</scope>
    <source>
        <strain evidence="1">G3</strain>
    </source>
</reference>
<sequence>MNTSYHKITSYAGYLISSPTGTGIMNFTTASNSSSTKYAVISNTGNFKITKCNYLNNEFRASNWAIIFCSTSIRYSNCSFIGNKGNYLFYEKPIIDNCYFDENNFTQTVNDDPVTFESIQPFDFHISHYSTYFCSAKKLELNKSKSYKKYEEDELDLEDIKCIINNVYKTSFVEAVNLSSSTE</sequence>
<evidence type="ECO:0008006" key="3">
    <source>
        <dbReference type="Google" id="ProtNLM"/>
    </source>
</evidence>
<evidence type="ECO:0000313" key="1">
    <source>
        <dbReference type="EMBL" id="EAX99370.1"/>
    </source>
</evidence>
<reference evidence="1" key="1">
    <citation type="submission" date="2006-10" db="EMBL/GenBank/DDBJ databases">
        <authorList>
            <person name="Amadeo P."/>
            <person name="Zhao Q."/>
            <person name="Wortman J."/>
            <person name="Fraser-Liggett C."/>
            <person name="Carlton J."/>
        </authorList>
    </citation>
    <scope>NUCLEOTIDE SEQUENCE</scope>
    <source>
        <strain evidence="1">G3</strain>
    </source>
</reference>
<dbReference type="RefSeq" id="XP_001312300.1">
    <property type="nucleotide sequence ID" value="XM_001312299.1"/>
</dbReference>
<dbReference type="VEuPathDB" id="TrichDB:TVAGG3_0731860"/>
<proteinExistence type="predicted"/>
<dbReference type="EMBL" id="DS113640">
    <property type="protein sequence ID" value="EAX99370.1"/>
    <property type="molecule type" value="Genomic_DNA"/>
</dbReference>
<dbReference type="InParanoid" id="A2F6V3"/>
<evidence type="ECO:0000313" key="2">
    <source>
        <dbReference type="Proteomes" id="UP000001542"/>
    </source>
</evidence>
<name>A2F6V3_TRIV3</name>
<dbReference type="KEGG" id="tva:4757176"/>
<accession>A2F6V3</accession>
<protein>
    <recommendedName>
        <fullName evidence="3">Right handed beta helix domain-containing protein</fullName>
    </recommendedName>
</protein>
<dbReference type="Proteomes" id="UP000001542">
    <property type="component" value="Unassembled WGS sequence"/>
</dbReference>
<dbReference type="AlphaFoldDB" id="A2F6V3"/>
<keyword evidence="2" id="KW-1185">Reference proteome</keyword>
<organism evidence="1 2">
    <name type="scientific">Trichomonas vaginalis (strain ATCC PRA-98 / G3)</name>
    <dbReference type="NCBI Taxonomy" id="412133"/>
    <lineage>
        <taxon>Eukaryota</taxon>
        <taxon>Metamonada</taxon>
        <taxon>Parabasalia</taxon>
        <taxon>Trichomonadida</taxon>
        <taxon>Trichomonadidae</taxon>
        <taxon>Trichomonas</taxon>
    </lineage>
</organism>